<evidence type="ECO:0000256" key="2">
    <source>
        <dbReference type="ARBA" id="ARBA00022763"/>
    </source>
</evidence>
<evidence type="ECO:0000256" key="9">
    <source>
        <dbReference type="RuleBase" id="RU363044"/>
    </source>
</evidence>
<name>A0A7D9LRW1_PARCT</name>
<evidence type="ECO:0000313" key="11">
    <source>
        <dbReference type="Proteomes" id="UP001152795"/>
    </source>
</evidence>
<accession>A0A7D9LRW1</accession>
<dbReference type="InterPro" id="IPR010285">
    <property type="entry name" value="DNA_helicase_pif1-like_DEAD"/>
</dbReference>
<dbReference type="GO" id="GO:0006310">
    <property type="term" value="P:DNA recombination"/>
    <property type="evidence" value="ECO:0007669"/>
    <property type="project" value="UniProtKB-KW"/>
</dbReference>
<evidence type="ECO:0000256" key="6">
    <source>
        <dbReference type="ARBA" id="ARBA00023125"/>
    </source>
</evidence>
<feature type="non-terminal residue" evidence="10">
    <location>
        <position position="395"/>
    </location>
</feature>
<dbReference type="OrthoDB" id="7470624at2759"/>
<keyword evidence="6" id="KW-0238">DNA-binding</keyword>
<gene>
    <name evidence="10" type="ORF">PACLA_8A048898</name>
</gene>
<dbReference type="GO" id="GO:0043139">
    <property type="term" value="F:5'-3' DNA helicase activity"/>
    <property type="evidence" value="ECO:0007669"/>
    <property type="project" value="UniProtKB-EC"/>
</dbReference>
<dbReference type="SUPFAM" id="SSF52540">
    <property type="entry name" value="P-loop containing nucleoside triphosphate hydrolases"/>
    <property type="match status" value="2"/>
</dbReference>
<protein>
    <recommendedName>
        <fullName evidence="9">ATP-dependent DNA helicase</fullName>
        <ecNumber evidence="9">5.6.2.3</ecNumber>
    </recommendedName>
</protein>
<dbReference type="Pfam" id="PF21530">
    <property type="entry name" value="Pif1_2B_dom"/>
    <property type="match status" value="1"/>
</dbReference>
<dbReference type="AlphaFoldDB" id="A0A7D9LRW1"/>
<dbReference type="CDD" id="cd18809">
    <property type="entry name" value="SF1_C_RecD"/>
    <property type="match status" value="1"/>
</dbReference>
<dbReference type="PANTHER" id="PTHR47642">
    <property type="entry name" value="ATP-DEPENDENT DNA HELICASE"/>
    <property type="match status" value="1"/>
</dbReference>
<dbReference type="InterPro" id="IPR027417">
    <property type="entry name" value="P-loop_NTPase"/>
</dbReference>
<keyword evidence="11" id="KW-1185">Reference proteome</keyword>
<keyword evidence="5 9" id="KW-0067">ATP-binding</keyword>
<dbReference type="InterPro" id="IPR049163">
    <property type="entry name" value="Pif1-like_2B_dom"/>
</dbReference>
<proteinExistence type="inferred from homology"/>
<dbReference type="GO" id="GO:0006281">
    <property type="term" value="P:DNA repair"/>
    <property type="evidence" value="ECO:0007669"/>
    <property type="project" value="UniProtKB-KW"/>
</dbReference>
<evidence type="ECO:0000256" key="7">
    <source>
        <dbReference type="ARBA" id="ARBA00023204"/>
    </source>
</evidence>
<comment type="catalytic activity">
    <reaction evidence="9">
        <text>ATP + H2O = ADP + phosphate + H(+)</text>
        <dbReference type="Rhea" id="RHEA:13065"/>
        <dbReference type="ChEBI" id="CHEBI:15377"/>
        <dbReference type="ChEBI" id="CHEBI:15378"/>
        <dbReference type="ChEBI" id="CHEBI:30616"/>
        <dbReference type="ChEBI" id="CHEBI:43474"/>
        <dbReference type="ChEBI" id="CHEBI:456216"/>
        <dbReference type="EC" id="5.6.2.3"/>
    </reaction>
</comment>
<dbReference type="Gene3D" id="3.40.50.300">
    <property type="entry name" value="P-loop containing nucleotide triphosphate hydrolases"/>
    <property type="match status" value="1"/>
</dbReference>
<evidence type="ECO:0000256" key="5">
    <source>
        <dbReference type="ARBA" id="ARBA00022840"/>
    </source>
</evidence>
<dbReference type="EMBL" id="CACRXK020022990">
    <property type="protein sequence ID" value="CAB4037363.1"/>
    <property type="molecule type" value="Genomic_DNA"/>
</dbReference>
<keyword evidence="4 9" id="KW-0347">Helicase</keyword>
<keyword evidence="1 9" id="KW-0547">Nucleotide-binding</keyword>
<comment type="caution">
    <text evidence="10">The sequence shown here is derived from an EMBL/GenBank/DDBJ whole genome shotgun (WGS) entry which is preliminary data.</text>
</comment>
<organism evidence="10 11">
    <name type="scientific">Paramuricea clavata</name>
    <name type="common">Red gorgonian</name>
    <name type="synonym">Violescent sea-whip</name>
    <dbReference type="NCBI Taxonomy" id="317549"/>
    <lineage>
        <taxon>Eukaryota</taxon>
        <taxon>Metazoa</taxon>
        <taxon>Cnidaria</taxon>
        <taxon>Anthozoa</taxon>
        <taxon>Octocorallia</taxon>
        <taxon>Malacalcyonacea</taxon>
        <taxon>Plexauridae</taxon>
        <taxon>Paramuricea</taxon>
    </lineage>
</organism>
<keyword evidence="2 9" id="KW-0227">DNA damage</keyword>
<dbReference type="GO" id="GO:0005524">
    <property type="term" value="F:ATP binding"/>
    <property type="evidence" value="ECO:0007669"/>
    <property type="project" value="UniProtKB-KW"/>
</dbReference>
<evidence type="ECO:0000313" key="10">
    <source>
        <dbReference type="EMBL" id="CAB4037363.1"/>
    </source>
</evidence>
<dbReference type="InterPro" id="IPR051055">
    <property type="entry name" value="PIF1_helicase"/>
</dbReference>
<dbReference type="GO" id="GO:0016787">
    <property type="term" value="F:hydrolase activity"/>
    <property type="evidence" value="ECO:0007669"/>
    <property type="project" value="UniProtKB-KW"/>
</dbReference>
<comment type="cofactor">
    <cofactor evidence="9">
        <name>Mg(2+)</name>
        <dbReference type="ChEBI" id="CHEBI:18420"/>
    </cofactor>
</comment>
<dbReference type="Proteomes" id="UP001152795">
    <property type="component" value="Unassembled WGS sequence"/>
</dbReference>
<dbReference type="Pfam" id="PF05970">
    <property type="entry name" value="PIF1"/>
    <property type="match status" value="1"/>
</dbReference>
<dbReference type="GO" id="GO:0000723">
    <property type="term" value="P:telomere maintenance"/>
    <property type="evidence" value="ECO:0007669"/>
    <property type="project" value="InterPro"/>
</dbReference>
<dbReference type="EC" id="5.6.2.3" evidence="9"/>
<evidence type="ECO:0000256" key="4">
    <source>
        <dbReference type="ARBA" id="ARBA00022806"/>
    </source>
</evidence>
<keyword evidence="3 9" id="KW-0378">Hydrolase</keyword>
<evidence type="ECO:0000256" key="8">
    <source>
        <dbReference type="ARBA" id="ARBA00023235"/>
    </source>
</evidence>
<evidence type="ECO:0000256" key="1">
    <source>
        <dbReference type="ARBA" id="ARBA00022741"/>
    </source>
</evidence>
<dbReference type="SMART" id="SM00382">
    <property type="entry name" value="AAA"/>
    <property type="match status" value="1"/>
</dbReference>
<keyword evidence="7 9" id="KW-0234">DNA repair</keyword>
<dbReference type="PANTHER" id="PTHR47642:SF5">
    <property type="entry name" value="ATP-DEPENDENT DNA HELICASE"/>
    <property type="match status" value="1"/>
</dbReference>
<keyword evidence="9" id="KW-0233">DNA recombination</keyword>
<dbReference type="InterPro" id="IPR003593">
    <property type="entry name" value="AAA+_ATPase"/>
</dbReference>
<keyword evidence="8" id="KW-0413">Isomerase</keyword>
<evidence type="ECO:0000256" key="3">
    <source>
        <dbReference type="ARBA" id="ARBA00022801"/>
    </source>
</evidence>
<reference evidence="10" key="1">
    <citation type="submission" date="2020-04" db="EMBL/GenBank/DDBJ databases">
        <authorList>
            <person name="Alioto T."/>
            <person name="Alioto T."/>
            <person name="Gomez Garrido J."/>
        </authorList>
    </citation>
    <scope>NUCLEOTIDE SEQUENCE</scope>
    <source>
        <strain evidence="10">A484AB</strain>
    </source>
</reference>
<comment type="similarity">
    <text evidence="9">Belongs to the helicase family.</text>
</comment>
<sequence>MNLAMSGHNVFIGGKPGTGKTYTVKRVVNSLKNMRNVKVSCTTGMACSLYEEAMTIHSFSGMKNARLDVESLVTGIMSQESGCTHKRWVETDVLIIDEVSQLSAKNFEIINILAQRVRGVQKLFGGLQLICAGDFFQLPPIKSDVDEGKYCFESPLWKQVFGHSVMLEKVYRQDPKEKQFLNLLDEFAMGECSDESLAYLRNELCDKQLDSKDFGVAFIPRIFCTNFDATFFNMNELDKLPGERKVYKSVDTCSEEILNKVTIAERELILKVGAKVMLLYNVATKLTNGLRGIVVKLEEDGPTVNFSTVGITCKLGKSSWFAYKSSTSNCVVGQREQFPLKLAWGITAHKSQGQTLPAAYIHSGKEFVAGQLYVAASRVSSQKGVSVLGFNPTRL</sequence>